<evidence type="ECO:0008006" key="3">
    <source>
        <dbReference type="Google" id="ProtNLM"/>
    </source>
</evidence>
<feature type="transmembrane region" description="Helical" evidence="1">
    <location>
        <begin position="40"/>
        <end position="61"/>
    </location>
</feature>
<proteinExistence type="predicted"/>
<dbReference type="EMBL" id="CP159289">
    <property type="protein sequence ID" value="XCH23952.1"/>
    <property type="molecule type" value="Genomic_DNA"/>
</dbReference>
<name>A0AAU8FK67_9BACT</name>
<evidence type="ECO:0000313" key="2">
    <source>
        <dbReference type="EMBL" id="XCH23952.1"/>
    </source>
</evidence>
<gene>
    <name evidence="2" type="ORF">ABV298_27150</name>
</gene>
<keyword evidence="1" id="KW-0472">Membrane</keyword>
<accession>A0AAU8FK67</accession>
<protein>
    <recommendedName>
        <fullName evidence="3">DUF805 domain-containing protein</fullName>
    </recommendedName>
</protein>
<organism evidence="2">
    <name type="scientific">Dyadobacter sp. 676</name>
    <dbReference type="NCBI Taxonomy" id="3088362"/>
    <lineage>
        <taxon>Bacteria</taxon>
        <taxon>Pseudomonadati</taxon>
        <taxon>Bacteroidota</taxon>
        <taxon>Cytophagia</taxon>
        <taxon>Cytophagales</taxon>
        <taxon>Spirosomataceae</taxon>
        <taxon>Dyadobacter</taxon>
    </lineage>
</organism>
<dbReference type="AlphaFoldDB" id="A0AAU8FK67"/>
<keyword evidence="1" id="KW-1133">Transmembrane helix</keyword>
<feature type="transmembrane region" description="Helical" evidence="1">
    <location>
        <begin position="16"/>
        <end position="34"/>
    </location>
</feature>
<keyword evidence="1" id="KW-0812">Transmembrane</keyword>
<dbReference type="RefSeq" id="WP_353719276.1">
    <property type="nucleotide sequence ID" value="NZ_CP159289.1"/>
</dbReference>
<reference evidence="2" key="1">
    <citation type="submission" date="2024-06" db="EMBL/GenBank/DDBJ databases">
        <title>Sequencing and assembly of the genome of Dyadobacter sp. strain 676, a symbiont of Cyamopsis tetragonoloba.</title>
        <authorList>
            <person name="Guro P."/>
            <person name="Sazanova A."/>
            <person name="Kuznetsova I."/>
            <person name="Belimov A."/>
            <person name="Safronova V."/>
        </authorList>
    </citation>
    <scope>NUCLEOTIDE SEQUENCE</scope>
    <source>
        <strain evidence="2">676</strain>
    </source>
</reference>
<sequence>MAIGKLGGALARRSDTWLYVGLFCWISVGSTMGRNDPWPAYFQSLLILVMIWSPVLLVTWVREGSGEGRFAGRNRRYWFACFLGYLPLLSMLSGALMVPGRPLWGGGIHRWTLRSGNGVRTGGGEPVLRALVPDEMDT</sequence>
<feature type="transmembrane region" description="Helical" evidence="1">
    <location>
        <begin position="77"/>
        <end position="98"/>
    </location>
</feature>
<evidence type="ECO:0000256" key="1">
    <source>
        <dbReference type="SAM" id="Phobius"/>
    </source>
</evidence>